<evidence type="ECO:0000256" key="1">
    <source>
        <dbReference type="SAM" id="Phobius"/>
    </source>
</evidence>
<keyword evidence="1" id="KW-0472">Membrane</keyword>
<evidence type="ECO:0000313" key="2">
    <source>
        <dbReference type="EMBL" id="BDZ38121.1"/>
    </source>
</evidence>
<feature type="transmembrane region" description="Helical" evidence="1">
    <location>
        <begin position="12"/>
        <end position="33"/>
    </location>
</feature>
<keyword evidence="1" id="KW-1133">Transmembrane helix</keyword>
<sequence>MGVPFDTILGWGVVALLIMTPLTLGGIGLVMLYSSKPLEQKYVAGGGLAGGYASGLEAVFSPTAHEAGIELDRMTKRTAPAPIAGDPPWAIDGDHIRIDV</sequence>
<keyword evidence="3" id="KW-1185">Reference proteome</keyword>
<dbReference type="EMBL" id="AP027728">
    <property type="protein sequence ID" value="BDZ38121.1"/>
    <property type="molecule type" value="Genomic_DNA"/>
</dbReference>
<evidence type="ECO:0000313" key="3">
    <source>
        <dbReference type="Proteomes" id="UP001321543"/>
    </source>
</evidence>
<protein>
    <submittedName>
        <fullName evidence="2">Uncharacterized protein</fullName>
    </submittedName>
</protein>
<organism evidence="2 3">
    <name type="scientific">Microbacterium suwonense</name>
    <dbReference type="NCBI Taxonomy" id="683047"/>
    <lineage>
        <taxon>Bacteria</taxon>
        <taxon>Bacillati</taxon>
        <taxon>Actinomycetota</taxon>
        <taxon>Actinomycetes</taxon>
        <taxon>Micrococcales</taxon>
        <taxon>Microbacteriaceae</taxon>
        <taxon>Microbacterium</taxon>
    </lineage>
</organism>
<dbReference type="RefSeq" id="WP_378760775.1">
    <property type="nucleotide sequence ID" value="NZ_JBHSLY010000001.1"/>
</dbReference>
<keyword evidence="1" id="KW-0812">Transmembrane</keyword>
<accession>A0ABM8FR23</accession>
<proteinExistence type="predicted"/>
<dbReference type="Proteomes" id="UP001321543">
    <property type="component" value="Chromosome"/>
</dbReference>
<gene>
    <name evidence="2" type="ORF">GCM10025863_07350</name>
</gene>
<reference evidence="3" key="1">
    <citation type="journal article" date="2019" name="Int. J. Syst. Evol. Microbiol.">
        <title>The Global Catalogue of Microorganisms (GCM) 10K type strain sequencing project: providing services to taxonomists for standard genome sequencing and annotation.</title>
        <authorList>
            <consortium name="The Broad Institute Genomics Platform"/>
            <consortium name="The Broad Institute Genome Sequencing Center for Infectious Disease"/>
            <person name="Wu L."/>
            <person name="Ma J."/>
        </authorList>
    </citation>
    <scope>NUCLEOTIDE SEQUENCE [LARGE SCALE GENOMIC DNA]</scope>
    <source>
        <strain evidence="3">NBRC 106310</strain>
    </source>
</reference>
<name>A0ABM8FR23_9MICO</name>